<evidence type="ECO:0000256" key="5">
    <source>
        <dbReference type="RuleBase" id="RU361177"/>
    </source>
</evidence>
<sequence length="381" mass="44717">MMVIKDLPPIPLYKLLFYVLIIKLISIISVIVGLTGHCIYYTITETIHLIKIILYGNDDNAIKWENTKTLFDASKRTNEYYMLIIGSGFSGLGLAIKLNEIGMFNYMILERHSRLGGTWHANQYPGCACDVVSNLYSFSFQQNPNWSHYYSRQDEIWKYLEYCADKYHLMKNIQFNTNVSQCHWIEERQQWRVTFNDNQYLYAQYLVGGYGPLSNAKYPDNIEGIRTFQGDQFHSANWDTSYLLDKKRVAVIGTGASAIQIVPEIQKQVKQLFVFQRTPGWIVPREDRKVTEFEKKIFAYFPWIQKLVRGCLYWTYETTVLSFVYRWPLRHVLQMLMKYNLYSQVKDPELRKKLTPKFELGKVSFLSVNSDDSNEPMSVGQ</sequence>
<evidence type="ECO:0000256" key="3">
    <source>
        <dbReference type="ARBA" id="ARBA00022827"/>
    </source>
</evidence>
<organism evidence="8 11">
    <name type="scientific">Didymodactylos carnosus</name>
    <dbReference type="NCBI Taxonomy" id="1234261"/>
    <lineage>
        <taxon>Eukaryota</taxon>
        <taxon>Metazoa</taxon>
        <taxon>Spiralia</taxon>
        <taxon>Gnathifera</taxon>
        <taxon>Rotifera</taxon>
        <taxon>Eurotatoria</taxon>
        <taxon>Bdelloidea</taxon>
        <taxon>Philodinida</taxon>
        <taxon>Philodinidae</taxon>
        <taxon>Didymodactylos</taxon>
    </lineage>
</organism>
<protein>
    <recommendedName>
        <fullName evidence="5">Flavin-containing monooxygenase</fullName>
        <ecNumber evidence="5">1.-.-.-</ecNumber>
    </recommendedName>
</protein>
<dbReference type="Proteomes" id="UP000681722">
    <property type="component" value="Unassembled WGS sequence"/>
</dbReference>
<proteinExistence type="inferred from homology"/>
<evidence type="ECO:0000256" key="1">
    <source>
        <dbReference type="ARBA" id="ARBA00010139"/>
    </source>
</evidence>
<keyword evidence="5" id="KW-0503">Monooxygenase</keyword>
<dbReference type="Gene3D" id="3.50.50.60">
    <property type="entry name" value="FAD/NAD(P)-binding domain"/>
    <property type="match status" value="1"/>
</dbReference>
<dbReference type="AlphaFoldDB" id="A0A815VPZ0"/>
<dbReference type="InterPro" id="IPR020946">
    <property type="entry name" value="Flavin_mOase-like"/>
</dbReference>
<evidence type="ECO:0000256" key="4">
    <source>
        <dbReference type="ARBA" id="ARBA00023002"/>
    </source>
</evidence>
<evidence type="ECO:0000256" key="6">
    <source>
        <dbReference type="SAM" id="Phobius"/>
    </source>
</evidence>
<accession>A0A815VPZ0</accession>
<dbReference type="GO" id="GO:0004499">
    <property type="term" value="F:N,N-dimethylaniline monooxygenase activity"/>
    <property type="evidence" value="ECO:0007669"/>
    <property type="project" value="InterPro"/>
</dbReference>
<evidence type="ECO:0000313" key="9">
    <source>
        <dbReference type="EMBL" id="CAF3794248.1"/>
    </source>
</evidence>
<dbReference type="EMBL" id="CAJOBA010007158">
    <property type="protein sequence ID" value="CAF3794248.1"/>
    <property type="molecule type" value="Genomic_DNA"/>
</dbReference>
<dbReference type="PANTHER" id="PTHR42877:SF4">
    <property type="entry name" value="FAD_NAD(P)-BINDING DOMAIN-CONTAINING PROTEIN-RELATED"/>
    <property type="match status" value="1"/>
</dbReference>
<evidence type="ECO:0000313" key="10">
    <source>
        <dbReference type="EMBL" id="CAF4398640.1"/>
    </source>
</evidence>
<comment type="caution">
    <text evidence="8">The sequence shown here is derived from an EMBL/GenBank/DDBJ whole genome shotgun (WGS) entry which is preliminary data.</text>
</comment>
<keyword evidence="6" id="KW-0472">Membrane</keyword>
<dbReference type="SUPFAM" id="SSF51905">
    <property type="entry name" value="FAD/NAD(P)-binding domain"/>
    <property type="match status" value="1"/>
</dbReference>
<dbReference type="EMBL" id="CAJNOK010007146">
    <property type="protein sequence ID" value="CAF1025765.1"/>
    <property type="molecule type" value="Genomic_DNA"/>
</dbReference>
<dbReference type="GO" id="GO:0050660">
    <property type="term" value="F:flavin adenine dinucleotide binding"/>
    <property type="evidence" value="ECO:0007669"/>
    <property type="project" value="InterPro"/>
</dbReference>
<comment type="similarity">
    <text evidence="1">Belongs to the FAD-binding monooxygenase family.</text>
</comment>
<dbReference type="EMBL" id="CAJOBC010091210">
    <property type="protein sequence ID" value="CAF4398640.1"/>
    <property type="molecule type" value="Genomic_DNA"/>
</dbReference>
<dbReference type="InterPro" id="IPR051209">
    <property type="entry name" value="FAD-bind_Monooxygenase_sf"/>
</dbReference>
<dbReference type="InterPro" id="IPR036188">
    <property type="entry name" value="FAD/NAD-bd_sf"/>
</dbReference>
<evidence type="ECO:0000313" key="7">
    <source>
        <dbReference type="EMBL" id="CAF1025765.1"/>
    </source>
</evidence>
<name>A0A815VPZ0_9BILA</name>
<feature type="transmembrane region" description="Helical" evidence="6">
    <location>
        <begin position="12"/>
        <end position="34"/>
    </location>
</feature>
<keyword evidence="2 5" id="KW-0285">Flavoprotein</keyword>
<keyword evidence="4 5" id="KW-0560">Oxidoreductase</keyword>
<dbReference type="EMBL" id="CAJNOQ010025589">
    <property type="protein sequence ID" value="CAF1538577.1"/>
    <property type="molecule type" value="Genomic_DNA"/>
</dbReference>
<feature type="transmembrane region" description="Helical" evidence="6">
    <location>
        <begin position="80"/>
        <end position="98"/>
    </location>
</feature>
<dbReference type="EC" id="1.-.-.-" evidence="5"/>
<keyword evidence="6" id="KW-0812">Transmembrane</keyword>
<evidence type="ECO:0000313" key="11">
    <source>
        <dbReference type="Proteomes" id="UP000663829"/>
    </source>
</evidence>
<gene>
    <name evidence="8" type="ORF">GPM918_LOCUS38488</name>
    <name evidence="7" type="ORF">OVA965_LOCUS15735</name>
    <name evidence="10" type="ORF">SRO942_LOCUS39313</name>
    <name evidence="9" type="ORF">TMI583_LOCUS15746</name>
</gene>
<keyword evidence="3 5" id="KW-0274">FAD</keyword>
<dbReference type="Proteomes" id="UP000677228">
    <property type="component" value="Unassembled WGS sequence"/>
</dbReference>
<dbReference type="Proteomes" id="UP000663829">
    <property type="component" value="Unassembled WGS sequence"/>
</dbReference>
<keyword evidence="11" id="KW-1185">Reference proteome</keyword>
<evidence type="ECO:0000256" key="2">
    <source>
        <dbReference type="ARBA" id="ARBA00022630"/>
    </source>
</evidence>
<comment type="similarity">
    <text evidence="5">Belongs to the FMO family.</text>
</comment>
<dbReference type="GO" id="GO:0050661">
    <property type="term" value="F:NADP binding"/>
    <property type="evidence" value="ECO:0007669"/>
    <property type="project" value="InterPro"/>
</dbReference>
<comment type="cofactor">
    <cofactor evidence="5">
        <name>FAD</name>
        <dbReference type="ChEBI" id="CHEBI:57692"/>
    </cofactor>
</comment>
<dbReference type="Proteomes" id="UP000682733">
    <property type="component" value="Unassembled WGS sequence"/>
</dbReference>
<dbReference type="OrthoDB" id="10049823at2759"/>
<reference evidence="8" key="1">
    <citation type="submission" date="2021-02" db="EMBL/GenBank/DDBJ databases">
        <authorList>
            <person name="Nowell W R."/>
        </authorList>
    </citation>
    <scope>NUCLEOTIDE SEQUENCE</scope>
</reference>
<evidence type="ECO:0000313" key="8">
    <source>
        <dbReference type="EMBL" id="CAF1538577.1"/>
    </source>
</evidence>
<keyword evidence="6" id="KW-1133">Transmembrane helix</keyword>
<dbReference type="PANTHER" id="PTHR42877">
    <property type="entry name" value="L-ORNITHINE N(5)-MONOOXYGENASE-RELATED"/>
    <property type="match status" value="1"/>
</dbReference>
<dbReference type="Pfam" id="PF00743">
    <property type="entry name" value="FMO-like"/>
    <property type="match status" value="1"/>
</dbReference>